<feature type="compositionally biased region" description="Low complexity" evidence="4">
    <location>
        <begin position="16"/>
        <end position="25"/>
    </location>
</feature>
<dbReference type="InterPro" id="IPR045864">
    <property type="entry name" value="aa-tRNA-synth_II/BPL/LPL"/>
</dbReference>
<evidence type="ECO:0000256" key="3">
    <source>
        <dbReference type="ARBA" id="ARBA00024227"/>
    </source>
</evidence>
<dbReference type="AlphaFoldDB" id="A0A7Z0GJV4"/>
<reference evidence="7 8" key="1">
    <citation type="submission" date="2020-07" db="EMBL/GenBank/DDBJ databases">
        <title>Sequencing the genomes of 1000 actinobacteria strains.</title>
        <authorList>
            <person name="Klenk H.-P."/>
        </authorList>
    </citation>
    <scope>NUCLEOTIDE SEQUENCE [LARGE SCALE GENOMIC DNA]</scope>
    <source>
        <strain evidence="7 8">DSM 15475</strain>
    </source>
</reference>
<name>A0A7Z0GJV4_9MICC</name>
<sequence>MGDGSGQDHDQGAGGSPTAAAPAGARPLDTGPFDTGPLDAGPLDTARLREELVSAGPYSQLRVLDTVDSTNLQLTRAAGEPGFTETWPHLSVLTAEEQTGATGRLGRGWSSPPRTSLSTSVVLRPGRDGVDPTRQLPWISLVAGLSLVEALRGGHGIPARLKWPNDVHVAGRKISGILSVLAPVPAGSRGGITVVLGVGVNVLLQARDLPTSTSTSVLLELRRLGEDGSAERVPGAQQKTDLITGLRTEVLVGLLERLAANLAELERTAASGSGIRDSDLGERIRRAMDTLGQEVRVELPGGSAARGVAVGLEQDGSLLVEVTHRRSGAEEPWLPAPGPAAERRRGFSAGDVVHLRRADG</sequence>
<feature type="compositionally biased region" description="Basic and acidic residues" evidence="4">
    <location>
        <begin position="1"/>
        <end position="11"/>
    </location>
</feature>
<keyword evidence="2" id="KW-0092">Biotin</keyword>
<dbReference type="PANTHER" id="PTHR12835">
    <property type="entry name" value="BIOTIN PROTEIN LIGASE"/>
    <property type="match status" value="1"/>
</dbReference>
<evidence type="ECO:0000259" key="6">
    <source>
        <dbReference type="Pfam" id="PF03099"/>
    </source>
</evidence>
<organism evidence="7 8">
    <name type="scientific">Nesterenkonia xinjiangensis</name>
    <dbReference type="NCBI Taxonomy" id="225327"/>
    <lineage>
        <taxon>Bacteria</taxon>
        <taxon>Bacillati</taxon>
        <taxon>Actinomycetota</taxon>
        <taxon>Actinomycetes</taxon>
        <taxon>Micrococcales</taxon>
        <taxon>Micrococcaceae</taxon>
        <taxon>Nesterenkonia</taxon>
    </lineage>
</organism>
<protein>
    <recommendedName>
        <fullName evidence="3">biotin--[biotin carboxyl-carrier protein] ligase</fullName>
        <ecNumber evidence="3">6.3.4.15</ecNumber>
    </recommendedName>
</protein>
<dbReference type="GO" id="GO:0004077">
    <property type="term" value="F:biotin--[biotin carboxyl-carrier protein] ligase activity"/>
    <property type="evidence" value="ECO:0007669"/>
    <property type="project" value="UniProtKB-EC"/>
</dbReference>
<dbReference type="InterPro" id="IPR004408">
    <property type="entry name" value="Biotin_CoA_COase_ligase"/>
</dbReference>
<dbReference type="GO" id="GO:0005737">
    <property type="term" value="C:cytoplasm"/>
    <property type="evidence" value="ECO:0007669"/>
    <property type="project" value="TreeGrafter"/>
</dbReference>
<dbReference type="Proteomes" id="UP000535437">
    <property type="component" value="Unassembled WGS sequence"/>
</dbReference>
<dbReference type="EMBL" id="JACCFY010000001">
    <property type="protein sequence ID" value="NYJ77310.1"/>
    <property type="molecule type" value="Genomic_DNA"/>
</dbReference>
<dbReference type="Gene3D" id="2.30.30.100">
    <property type="match status" value="1"/>
</dbReference>
<dbReference type="NCBIfam" id="TIGR00121">
    <property type="entry name" value="birA_ligase"/>
    <property type="match status" value="1"/>
</dbReference>
<evidence type="ECO:0000256" key="1">
    <source>
        <dbReference type="ARBA" id="ARBA00022598"/>
    </source>
</evidence>
<dbReference type="PANTHER" id="PTHR12835:SF5">
    <property type="entry name" value="BIOTIN--PROTEIN LIGASE"/>
    <property type="match status" value="1"/>
</dbReference>
<feature type="region of interest" description="Disordered" evidence="4">
    <location>
        <begin position="1"/>
        <end position="42"/>
    </location>
</feature>
<evidence type="ECO:0000313" key="8">
    <source>
        <dbReference type="Proteomes" id="UP000535437"/>
    </source>
</evidence>
<dbReference type="InterPro" id="IPR003142">
    <property type="entry name" value="BPL_C"/>
</dbReference>
<keyword evidence="8" id="KW-1185">Reference proteome</keyword>
<proteinExistence type="predicted"/>
<dbReference type="RefSeq" id="WP_179540812.1">
    <property type="nucleotide sequence ID" value="NZ_BAAALL010000004.1"/>
</dbReference>
<feature type="region of interest" description="Disordered" evidence="4">
    <location>
        <begin position="101"/>
        <end position="126"/>
    </location>
</feature>
<dbReference type="EC" id="6.3.4.15" evidence="3"/>
<feature type="domain" description="BPL/LPL catalytic" evidence="6">
    <location>
        <begin position="84"/>
        <end position="179"/>
    </location>
</feature>
<evidence type="ECO:0000313" key="7">
    <source>
        <dbReference type="EMBL" id="NYJ77310.1"/>
    </source>
</evidence>
<evidence type="ECO:0000256" key="4">
    <source>
        <dbReference type="SAM" id="MobiDB-lite"/>
    </source>
</evidence>
<accession>A0A7Z0GJV4</accession>
<evidence type="ECO:0000259" key="5">
    <source>
        <dbReference type="Pfam" id="PF02237"/>
    </source>
</evidence>
<dbReference type="Pfam" id="PF03099">
    <property type="entry name" value="BPL_LplA_LipB"/>
    <property type="match status" value="1"/>
</dbReference>
<dbReference type="Gene3D" id="3.30.930.10">
    <property type="entry name" value="Bira Bifunctional Protein, Domain 2"/>
    <property type="match status" value="1"/>
</dbReference>
<keyword evidence="1 7" id="KW-0436">Ligase</keyword>
<feature type="domain" description="Biotin protein ligase C-terminal" evidence="5">
    <location>
        <begin position="290"/>
        <end position="321"/>
    </location>
</feature>
<feature type="compositionally biased region" description="Polar residues" evidence="4">
    <location>
        <begin position="112"/>
        <end position="121"/>
    </location>
</feature>
<dbReference type="Pfam" id="PF02237">
    <property type="entry name" value="BPL_C"/>
    <property type="match status" value="1"/>
</dbReference>
<evidence type="ECO:0000256" key="2">
    <source>
        <dbReference type="ARBA" id="ARBA00023267"/>
    </source>
</evidence>
<dbReference type="SUPFAM" id="SSF55681">
    <property type="entry name" value="Class II aaRS and biotin synthetases"/>
    <property type="match status" value="1"/>
</dbReference>
<gene>
    <name evidence="7" type="ORF">HNR09_000721</name>
</gene>
<dbReference type="InterPro" id="IPR004143">
    <property type="entry name" value="BPL_LPL_catalytic"/>
</dbReference>
<comment type="caution">
    <text evidence="7">The sequence shown here is derived from an EMBL/GenBank/DDBJ whole genome shotgun (WGS) entry which is preliminary data.</text>
</comment>